<evidence type="ECO:0000313" key="9">
    <source>
        <dbReference type="Proteomes" id="UP001066276"/>
    </source>
</evidence>
<evidence type="ECO:0000256" key="3">
    <source>
        <dbReference type="ARBA" id="ARBA00022723"/>
    </source>
</evidence>
<keyword evidence="6" id="KW-0732">Signal</keyword>
<name>A0AAV7NZJ4_PLEWA</name>
<gene>
    <name evidence="8" type="ORF">NDU88_009419</name>
</gene>
<dbReference type="PANTHER" id="PTHR11474">
    <property type="entry name" value="TYROSINASE FAMILY MEMBER"/>
    <property type="match status" value="1"/>
</dbReference>
<evidence type="ECO:0000256" key="2">
    <source>
        <dbReference type="ARBA" id="ARBA00009928"/>
    </source>
</evidence>
<dbReference type="InterPro" id="IPR008922">
    <property type="entry name" value="Di-copper_centre_dom_sf"/>
</dbReference>
<dbReference type="InterPro" id="IPR002227">
    <property type="entry name" value="Tyrosinase_Cu-bd"/>
</dbReference>
<dbReference type="EMBL" id="JANPWB010000012">
    <property type="protein sequence ID" value="KAJ1121306.1"/>
    <property type="molecule type" value="Genomic_DNA"/>
</dbReference>
<dbReference type="SUPFAM" id="SSF48056">
    <property type="entry name" value="Di-copper centre-containing domain"/>
    <property type="match status" value="1"/>
</dbReference>
<keyword evidence="9" id="KW-1185">Reference proteome</keyword>
<dbReference type="PANTHER" id="PTHR11474:SF126">
    <property type="entry name" value="TYROSINASE-LIKE PROTEIN TYR-1-RELATED"/>
    <property type="match status" value="1"/>
</dbReference>
<comment type="caution">
    <text evidence="8">The sequence shown here is derived from an EMBL/GenBank/DDBJ whole genome shotgun (WGS) entry which is preliminary data.</text>
</comment>
<organism evidence="8 9">
    <name type="scientific">Pleurodeles waltl</name>
    <name type="common">Iberian ribbed newt</name>
    <dbReference type="NCBI Taxonomy" id="8319"/>
    <lineage>
        <taxon>Eukaryota</taxon>
        <taxon>Metazoa</taxon>
        <taxon>Chordata</taxon>
        <taxon>Craniata</taxon>
        <taxon>Vertebrata</taxon>
        <taxon>Euteleostomi</taxon>
        <taxon>Amphibia</taxon>
        <taxon>Batrachia</taxon>
        <taxon>Caudata</taxon>
        <taxon>Salamandroidea</taxon>
        <taxon>Salamandridae</taxon>
        <taxon>Pleurodelinae</taxon>
        <taxon>Pleurodeles</taxon>
    </lineage>
</organism>
<evidence type="ECO:0000256" key="6">
    <source>
        <dbReference type="SAM" id="SignalP"/>
    </source>
</evidence>
<reference evidence="8" key="1">
    <citation type="journal article" date="2022" name="bioRxiv">
        <title>Sequencing and chromosome-scale assembly of the giantPleurodeles waltlgenome.</title>
        <authorList>
            <person name="Brown T."/>
            <person name="Elewa A."/>
            <person name="Iarovenko S."/>
            <person name="Subramanian E."/>
            <person name="Araus A.J."/>
            <person name="Petzold A."/>
            <person name="Susuki M."/>
            <person name="Suzuki K.-i.T."/>
            <person name="Hayashi T."/>
            <person name="Toyoda A."/>
            <person name="Oliveira C."/>
            <person name="Osipova E."/>
            <person name="Leigh N.D."/>
            <person name="Simon A."/>
            <person name="Yun M.H."/>
        </authorList>
    </citation>
    <scope>NUCLEOTIDE SEQUENCE</scope>
    <source>
        <strain evidence="8">20211129_DDA</strain>
        <tissue evidence="8">Liver</tissue>
    </source>
</reference>
<evidence type="ECO:0000256" key="1">
    <source>
        <dbReference type="ARBA" id="ARBA00004573"/>
    </source>
</evidence>
<evidence type="ECO:0000313" key="8">
    <source>
        <dbReference type="EMBL" id="KAJ1121306.1"/>
    </source>
</evidence>
<sequence>MLLCLTLLALCLIPRVRTQFPRDCATQESLANKHCCPTWNDGSKCGNASGRGYCGPCPGFQDELNHRVEDKRLNWPRNFYDEICICNYPYSGPDCGRCMFNHHGGNCTEKYVVVRREIRDLSCRERVDFINALNLAKMTMSKSFVILAGGTMENDTTTYTFKNASIMDCLVASHTLNSKYVLENGTFTLQDLIHRSSAFCTWHRYYILSLEQELQELSFNPQISMPYWDWTKDNHTCGICKDDLVGAINLDGSLSPYSIFSNWKVACSDSDVYSFCIEDENECEIPRLFREPGVNAPHLPTTNDVKELMKWRLYDTPPYNSESNMSFRNCLEEMKPAYR</sequence>
<evidence type="ECO:0000256" key="4">
    <source>
        <dbReference type="ARBA" id="ARBA00023008"/>
    </source>
</evidence>
<dbReference type="GO" id="GO:0016491">
    <property type="term" value="F:oxidoreductase activity"/>
    <property type="evidence" value="ECO:0007669"/>
    <property type="project" value="InterPro"/>
</dbReference>
<dbReference type="AlphaFoldDB" id="A0AAV7NZJ4"/>
<evidence type="ECO:0000256" key="5">
    <source>
        <dbReference type="ARBA" id="ARBA00023101"/>
    </source>
</evidence>
<dbReference type="Gene3D" id="1.10.1280.10">
    <property type="entry name" value="Di-copper center containing domain from catechol oxidase"/>
    <property type="match status" value="1"/>
</dbReference>
<keyword evidence="4" id="KW-0186">Copper</keyword>
<comment type="subcellular location">
    <subcellularLocation>
        <location evidence="1">Melanosome membrane</location>
        <topology evidence="1">Single-pass type I membrane protein</topology>
    </subcellularLocation>
</comment>
<keyword evidence="3" id="KW-0479">Metal-binding</keyword>
<dbReference type="InterPro" id="IPR050316">
    <property type="entry name" value="Tyrosinase/Hemocyanin"/>
</dbReference>
<comment type="similarity">
    <text evidence="2">Belongs to the tyrosinase family.</text>
</comment>
<dbReference type="Pfam" id="PF00264">
    <property type="entry name" value="Tyrosinase"/>
    <property type="match status" value="1"/>
</dbReference>
<dbReference type="GO" id="GO:0042438">
    <property type="term" value="P:melanin biosynthetic process"/>
    <property type="evidence" value="ECO:0007669"/>
    <property type="project" value="UniProtKB-KW"/>
</dbReference>
<evidence type="ECO:0000259" key="7">
    <source>
        <dbReference type="Pfam" id="PF00264"/>
    </source>
</evidence>
<dbReference type="GO" id="GO:0046872">
    <property type="term" value="F:metal ion binding"/>
    <property type="evidence" value="ECO:0007669"/>
    <property type="project" value="UniProtKB-KW"/>
</dbReference>
<protein>
    <recommendedName>
        <fullName evidence="7">Tyrosinase copper-binding domain-containing protein</fullName>
    </recommendedName>
</protein>
<dbReference type="Proteomes" id="UP001066276">
    <property type="component" value="Chromosome 8"/>
</dbReference>
<feature type="chain" id="PRO_5043641979" description="Tyrosinase copper-binding domain-containing protein" evidence="6">
    <location>
        <begin position="19"/>
        <end position="339"/>
    </location>
</feature>
<accession>A0AAV7NZJ4</accession>
<dbReference type="GO" id="GO:0033162">
    <property type="term" value="C:melanosome membrane"/>
    <property type="evidence" value="ECO:0007669"/>
    <property type="project" value="UniProtKB-SubCell"/>
</dbReference>
<proteinExistence type="inferred from homology"/>
<keyword evidence="5" id="KW-0470">Melanin biosynthesis</keyword>
<feature type="signal peptide" evidence="6">
    <location>
        <begin position="1"/>
        <end position="18"/>
    </location>
</feature>
<feature type="domain" description="Tyrosinase copper-binding" evidence="7">
    <location>
        <begin position="168"/>
        <end position="333"/>
    </location>
</feature>